<keyword evidence="2" id="KW-1133">Transmembrane helix</keyword>
<keyword evidence="2" id="KW-0812">Transmembrane</keyword>
<evidence type="ECO:0000313" key="5">
    <source>
        <dbReference type="Proteomes" id="UP000298663"/>
    </source>
</evidence>
<comment type="caution">
    <text evidence="4">The sequence shown here is derived from an EMBL/GenBank/DDBJ whole genome shotgun (WGS) entry which is preliminary data.</text>
</comment>
<dbReference type="SUPFAM" id="SSF52113">
    <property type="entry name" value="BRCT domain"/>
    <property type="match status" value="1"/>
</dbReference>
<dbReference type="InterPro" id="IPR036420">
    <property type="entry name" value="BRCT_dom_sf"/>
</dbReference>
<name>A0A4U5N4Q3_STECR</name>
<dbReference type="EMBL" id="AZBU02000005">
    <property type="protein sequence ID" value="TKR77516.1"/>
    <property type="molecule type" value="Genomic_DNA"/>
</dbReference>
<dbReference type="OrthoDB" id="5790173at2759"/>
<feature type="transmembrane region" description="Helical" evidence="2">
    <location>
        <begin position="653"/>
        <end position="675"/>
    </location>
</feature>
<evidence type="ECO:0000256" key="2">
    <source>
        <dbReference type="SAM" id="Phobius"/>
    </source>
</evidence>
<feature type="region of interest" description="Disordered" evidence="1">
    <location>
        <begin position="1"/>
        <end position="25"/>
    </location>
</feature>
<feature type="region of interest" description="Disordered" evidence="1">
    <location>
        <begin position="306"/>
        <end position="340"/>
    </location>
</feature>
<dbReference type="PROSITE" id="PS50172">
    <property type="entry name" value="BRCT"/>
    <property type="match status" value="1"/>
</dbReference>
<accession>A0A4U5N4Q3</accession>
<gene>
    <name evidence="4" type="ORF">L596_018473</name>
</gene>
<feature type="region of interest" description="Disordered" evidence="1">
    <location>
        <begin position="221"/>
        <end position="247"/>
    </location>
</feature>
<organism evidence="4 5">
    <name type="scientific">Steinernema carpocapsae</name>
    <name type="common">Entomopathogenic nematode</name>
    <dbReference type="NCBI Taxonomy" id="34508"/>
    <lineage>
        <taxon>Eukaryota</taxon>
        <taxon>Metazoa</taxon>
        <taxon>Ecdysozoa</taxon>
        <taxon>Nematoda</taxon>
        <taxon>Chromadorea</taxon>
        <taxon>Rhabditida</taxon>
        <taxon>Tylenchina</taxon>
        <taxon>Panagrolaimomorpha</taxon>
        <taxon>Strongyloidoidea</taxon>
        <taxon>Steinernematidae</taxon>
        <taxon>Steinernema</taxon>
    </lineage>
</organism>
<feature type="compositionally biased region" description="Acidic residues" evidence="1">
    <location>
        <begin position="319"/>
        <end position="340"/>
    </location>
</feature>
<dbReference type="Gene3D" id="3.40.50.10190">
    <property type="entry name" value="BRCT domain"/>
    <property type="match status" value="1"/>
</dbReference>
<evidence type="ECO:0000259" key="3">
    <source>
        <dbReference type="PROSITE" id="PS50172"/>
    </source>
</evidence>
<evidence type="ECO:0000256" key="1">
    <source>
        <dbReference type="SAM" id="MobiDB-lite"/>
    </source>
</evidence>
<dbReference type="InterPro" id="IPR001357">
    <property type="entry name" value="BRCT_dom"/>
</dbReference>
<protein>
    <recommendedName>
        <fullName evidence="3">BRCT domain-containing protein</fullName>
    </recommendedName>
</protein>
<feature type="region of interest" description="Disordered" evidence="1">
    <location>
        <begin position="123"/>
        <end position="149"/>
    </location>
</feature>
<feature type="domain" description="BRCT" evidence="3">
    <location>
        <begin position="403"/>
        <end position="465"/>
    </location>
</feature>
<dbReference type="Proteomes" id="UP000298663">
    <property type="component" value="Unassembled WGS sequence"/>
</dbReference>
<reference evidence="4 5" key="1">
    <citation type="journal article" date="2015" name="Genome Biol.">
        <title>Comparative genomics of Steinernema reveals deeply conserved gene regulatory networks.</title>
        <authorList>
            <person name="Dillman A.R."/>
            <person name="Macchietto M."/>
            <person name="Porter C.F."/>
            <person name="Rogers A."/>
            <person name="Williams B."/>
            <person name="Antoshechkin I."/>
            <person name="Lee M.M."/>
            <person name="Goodwin Z."/>
            <person name="Lu X."/>
            <person name="Lewis E.E."/>
            <person name="Goodrich-Blair H."/>
            <person name="Stock S.P."/>
            <person name="Adams B.J."/>
            <person name="Sternberg P.W."/>
            <person name="Mortazavi A."/>
        </authorList>
    </citation>
    <scope>NUCLEOTIDE SEQUENCE [LARGE SCALE GENOMIC DNA]</scope>
    <source>
        <strain evidence="4 5">ALL</strain>
    </source>
</reference>
<feature type="compositionally biased region" description="Low complexity" evidence="1">
    <location>
        <begin position="9"/>
        <end position="21"/>
    </location>
</feature>
<feature type="compositionally biased region" description="Basic residues" evidence="1">
    <location>
        <begin position="236"/>
        <end position="245"/>
    </location>
</feature>
<dbReference type="AlphaFoldDB" id="A0A4U5N4Q3"/>
<reference evidence="4 5" key="2">
    <citation type="journal article" date="2019" name="G3 (Bethesda)">
        <title>Hybrid Assembly of the Genome of the Entomopathogenic Nematode Steinernema carpocapsae Identifies the X-Chromosome.</title>
        <authorList>
            <person name="Serra L."/>
            <person name="Macchietto M."/>
            <person name="Macias-Munoz A."/>
            <person name="McGill C.J."/>
            <person name="Rodriguez I.M."/>
            <person name="Rodriguez B."/>
            <person name="Murad R."/>
            <person name="Mortazavi A."/>
        </authorList>
    </citation>
    <scope>NUCLEOTIDE SEQUENCE [LARGE SCALE GENOMIC DNA]</scope>
    <source>
        <strain evidence="4 5">ALL</strain>
    </source>
</reference>
<keyword evidence="2" id="KW-0472">Membrane</keyword>
<proteinExistence type="predicted"/>
<evidence type="ECO:0000313" key="4">
    <source>
        <dbReference type="EMBL" id="TKR77516.1"/>
    </source>
</evidence>
<keyword evidence="5" id="KW-1185">Reference proteome</keyword>
<feature type="transmembrane region" description="Helical" evidence="2">
    <location>
        <begin position="624"/>
        <end position="646"/>
    </location>
</feature>
<sequence length="681" mass="76064">MRDSFAQATQFTKESSTQTTTEKYDQQIEGSSAELFGKVDVMELITQMKQVHQCDTMQAVTQLFPGLIAMLNNDGYLVAKPHEFHPLAEASLSYMTTQPLYGNPLYTVADNAQMSHSFLAFPPHAPVPGAQAPHGAENGERSPTDEGTLNLDDTYPMEMSDHPSLRPPIKISKDFGDSTLQNLEEEIPLDISVFTEGTKTHPGGHQITSTPLLPHVKALKGTESETPGVSPISRPNKSKRPKRNATRNLSSIMEMDEVDKQVSPVILKLQRGSSVTRDPGTQKVNWENCEFRVAGQSLEVIKEKSHCEPNPAENMAEPANDDYETVPDSSQGDEDQPLDEEVDCVEDSFRDVDAGETEELFDADKENFQPDKVNKIAILVVGKNTLNDAQFLARFSVAFPDVEVAENCSRNVTHIIIFDSDGRTNVNLSIHYVYALSHRIPAVTQQWLKDSIKEKRILDTRNYEIEEIRGMKGSIGAGRRSAEDRKRTLFRKFWFHVPEFVYESDNVSRGMLLEMIEACGGNIVEKPWDAKGARGCKLMIPGNIMSEYLREDALNRRRKRRCRNSWRAIRNSIVWPAVVGPVFALLCFPRTWKCQIQATNGEWHSGFHPEVDLNYVQPAGTNSIFGALLGAEFGLVLVILVMTMTVMPCTFGIILSLIHFIGKFTAGFCGIGPYYSAVLRA</sequence>